<protein>
    <submittedName>
        <fullName evidence="3">CubicO group peptidase (Beta-lactamase class C family)</fullName>
    </submittedName>
</protein>
<gene>
    <name evidence="3" type="ORF">FB471_0198</name>
</gene>
<keyword evidence="1" id="KW-0732">Signal</keyword>
<evidence type="ECO:0000313" key="4">
    <source>
        <dbReference type="Proteomes" id="UP000320876"/>
    </source>
</evidence>
<sequence length="544" mass="59556">MARSILTGIRPKPAHLAAGALLASVLAGLITPAAGWSTPAADASETVAPVMPTTSMSSAKSCSAPAANWQRATPTQAGMNPAKVAAAIEFAEDNHSDTVRIYRNGCLVGENSDTPEGTPHRAQSWSVAKSVTSLAFGRAWSSGLISPDDPVGAMFPEADIPHGTLTMRHLLTMTSGNSQRKARDFNPFMPDRVRDALTVTMIHQPGRWWNYWQSGPALVAEAVRRAAGEDFQSFVQRELFTPIGIEPGRWSWGRDWKGHTQGFFDLKMTADDYARLGELMRRGGVWNGTRLLSREYVENALRPVRPYPCYGYLIWRSATKSCNHEHMLGLPEDMFQYNGREGQLVTVFPSQGLVTVRTGHDGGEGWNLGAAERTFHDLVLGAIEDNPVATPHRPADPTITHQVYKPESIWHAPLQELRGAWRGMVQPKLAPAGPWRSRATLINSREVKAHGTAIMQLGVRVSCPPVITGHSPSCRGFARLDRTTTPKTYDLTAGESKVIWFQLDSRAASDLRREGVLHLTAHTRNPDGTRAGTTSTRVITVRPA</sequence>
<feature type="domain" description="Beta-lactamase-related" evidence="2">
    <location>
        <begin position="115"/>
        <end position="356"/>
    </location>
</feature>
<feature type="chain" id="PRO_5039049073" evidence="1">
    <location>
        <begin position="34"/>
        <end position="544"/>
    </location>
</feature>
<feature type="signal peptide" evidence="1">
    <location>
        <begin position="1"/>
        <end position="33"/>
    </location>
</feature>
<name>A0A542DBY2_AMYCI</name>
<dbReference type="EMBL" id="VFML01000001">
    <property type="protein sequence ID" value="TQJ00567.1"/>
    <property type="molecule type" value="Genomic_DNA"/>
</dbReference>
<evidence type="ECO:0000313" key="3">
    <source>
        <dbReference type="EMBL" id="TQJ00567.1"/>
    </source>
</evidence>
<dbReference type="OrthoDB" id="3325701at2"/>
<dbReference type="SUPFAM" id="SSF56601">
    <property type="entry name" value="beta-lactamase/transpeptidase-like"/>
    <property type="match status" value="1"/>
</dbReference>
<organism evidence="3 4">
    <name type="scientific">Amycolatopsis cihanbeyliensis</name>
    <dbReference type="NCBI Taxonomy" id="1128664"/>
    <lineage>
        <taxon>Bacteria</taxon>
        <taxon>Bacillati</taxon>
        <taxon>Actinomycetota</taxon>
        <taxon>Actinomycetes</taxon>
        <taxon>Pseudonocardiales</taxon>
        <taxon>Pseudonocardiaceae</taxon>
        <taxon>Amycolatopsis</taxon>
    </lineage>
</organism>
<comment type="caution">
    <text evidence="3">The sequence shown here is derived from an EMBL/GenBank/DDBJ whole genome shotgun (WGS) entry which is preliminary data.</text>
</comment>
<dbReference type="InterPro" id="IPR012338">
    <property type="entry name" value="Beta-lactam/transpept-like"/>
</dbReference>
<evidence type="ECO:0000259" key="2">
    <source>
        <dbReference type="Pfam" id="PF00144"/>
    </source>
</evidence>
<accession>A0A542DBY2</accession>
<dbReference type="Gene3D" id="3.40.710.10">
    <property type="entry name" value="DD-peptidase/beta-lactamase superfamily"/>
    <property type="match status" value="1"/>
</dbReference>
<dbReference type="InterPro" id="IPR001466">
    <property type="entry name" value="Beta-lactam-related"/>
</dbReference>
<dbReference type="PANTHER" id="PTHR43283">
    <property type="entry name" value="BETA-LACTAMASE-RELATED"/>
    <property type="match status" value="1"/>
</dbReference>
<reference evidence="3 4" key="1">
    <citation type="submission" date="2019-06" db="EMBL/GenBank/DDBJ databases">
        <title>Sequencing the genomes of 1000 actinobacteria strains.</title>
        <authorList>
            <person name="Klenk H.-P."/>
        </authorList>
    </citation>
    <scope>NUCLEOTIDE SEQUENCE [LARGE SCALE GENOMIC DNA]</scope>
    <source>
        <strain evidence="3 4">DSM 45679</strain>
    </source>
</reference>
<proteinExistence type="predicted"/>
<dbReference type="Pfam" id="PF00144">
    <property type="entry name" value="Beta-lactamase"/>
    <property type="match status" value="1"/>
</dbReference>
<evidence type="ECO:0000256" key="1">
    <source>
        <dbReference type="SAM" id="SignalP"/>
    </source>
</evidence>
<dbReference type="InterPro" id="IPR050789">
    <property type="entry name" value="Diverse_Enzym_Activities"/>
</dbReference>
<keyword evidence="4" id="KW-1185">Reference proteome</keyword>
<dbReference type="PANTHER" id="PTHR43283:SF7">
    <property type="entry name" value="BETA-LACTAMASE-RELATED DOMAIN-CONTAINING PROTEIN"/>
    <property type="match status" value="1"/>
</dbReference>
<dbReference type="AlphaFoldDB" id="A0A542DBY2"/>
<dbReference type="Proteomes" id="UP000320876">
    <property type="component" value="Unassembled WGS sequence"/>
</dbReference>